<evidence type="ECO:0000313" key="3">
    <source>
        <dbReference type="Proteomes" id="UP001165079"/>
    </source>
</evidence>
<dbReference type="AlphaFoldDB" id="A0A9W6SM14"/>
<evidence type="ECO:0000256" key="1">
    <source>
        <dbReference type="SAM" id="MobiDB-lite"/>
    </source>
</evidence>
<feature type="compositionally biased region" description="Polar residues" evidence="1">
    <location>
        <begin position="23"/>
        <end position="39"/>
    </location>
</feature>
<dbReference type="Proteomes" id="UP001165079">
    <property type="component" value="Unassembled WGS sequence"/>
</dbReference>
<keyword evidence="3" id="KW-1185">Reference proteome</keyword>
<dbReference type="InterPro" id="IPR032724">
    <property type="entry name" value="SCP1.201-like"/>
</dbReference>
<evidence type="ECO:0008006" key="4">
    <source>
        <dbReference type="Google" id="ProtNLM"/>
    </source>
</evidence>
<feature type="region of interest" description="Disordered" evidence="1">
    <location>
        <begin position="86"/>
        <end position="123"/>
    </location>
</feature>
<gene>
    <name evidence="2" type="ORF">Afil01_30560</name>
</gene>
<organism evidence="2 3">
    <name type="scientific">Actinorhabdospora filicis</name>
    <dbReference type="NCBI Taxonomy" id="1785913"/>
    <lineage>
        <taxon>Bacteria</taxon>
        <taxon>Bacillati</taxon>
        <taxon>Actinomycetota</taxon>
        <taxon>Actinomycetes</taxon>
        <taxon>Micromonosporales</taxon>
        <taxon>Micromonosporaceae</taxon>
        <taxon>Actinorhabdospora</taxon>
    </lineage>
</organism>
<comment type="caution">
    <text evidence="2">The sequence shown here is derived from an EMBL/GenBank/DDBJ whole genome shotgun (WGS) entry which is preliminary data.</text>
</comment>
<dbReference type="EMBL" id="BSTX01000002">
    <property type="protein sequence ID" value="GLZ78249.1"/>
    <property type="molecule type" value="Genomic_DNA"/>
</dbReference>
<dbReference type="Pfam" id="PF14428">
    <property type="entry name" value="DddA-like"/>
    <property type="match status" value="1"/>
</dbReference>
<sequence>MGKARRGLETLTEAFGLLRQASEKNGQAHTELTSATEGTGNDRIDSSLGRLDQVAQALSEALAHGGAGRDGLTEYLTLIGAEGALTRGTDTPSTGEPPAAATPSVDPFSDKASRPPAPAWDADKDSEIEPYAERAKTVGRAYTADGQPISDELIWSGREGSGKGGPGLREPWARMETMTMHVEGHITAMMRQDRSLTDVVAYTNRDPCDYVPNGCVYRTEEGMPKGTRLTIYTTESRRRPTIFIGNGKGLTDGSD</sequence>
<proteinExistence type="predicted"/>
<accession>A0A9W6SM14</accession>
<protein>
    <recommendedName>
        <fullName evidence="4">Nucleic acid/nucleotide deaminase of polymorphic system toxin</fullName>
    </recommendedName>
</protein>
<name>A0A9W6SM14_9ACTN</name>
<evidence type="ECO:0000313" key="2">
    <source>
        <dbReference type="EMBL" id="GLZ78249.1"/>
    </source>
</evidence>
<feature type="region of interest" description="Disordered" evidence="1">
    <location>
        <begin position="21"/>
        <end position="46"/>
    </location>
</feature>
<reference evidence="2" key="1">
    <citation type="submission" date="2023-03" db="EMBL/GenBank/DDBJ databases">
        <title>Actinorhabdospora filicis NBRC 111898.</title>
        <authorList>
            <person name="Ichikawa N."/>
            <person name="Sato H."/>
            <person name="Tonouchi N."/>
        </authorList>
    </citation>
    <scope>NUCLEOTIDE SEQUENCE</scope>
    <source>
        <strain evidence="2">NBRC 111898</strain>
    </source>
</reference>